<dbReference type="GeneTree" id="ENSGT00960000192842"/>
<sequence length="120" mass="13973">MSRVVTIQEAPAKPQVSRLQYAERSKAGGNTSASRAYDFLYGKGLFRCLEKFMKILKLLERIAINTLTDLSFHFINKWQNHILFLLLLLSYYPSLQRLLWALRLITGMPTFKQIHTLQNI</sequence>
<accession>A0A8C9A888</accession>
<evidence type="ECO:0000313" key="2">
    <source>
        <dbReference type="Proteomes" id="UP000694414"/>
    </source>
</evidence>
<dbReference type="Ensembl" id="ENSPSMT00000030669.1">
    <property type="protein sequence ID" value="ENSPSMP00000026482.1"/>
    <property type="gene ID" value="ENSPSMG00000018598.1"/>
</dbReference>
<protein>
    <submittedName>
        <fullName evidence="1">Uncharacterized protein</fullName>
    </submittedName>
</protein>
<dbReference type="Proteomes" id="UP000694414">
    <property type="component" value="Unplaced"/>
</dbReference>
<proteinExistence type="predicted"/>
<dbReference type="AlphaFoldDB" id="A0A8C9A888"/>
<evidence type="ECO:0000313" key="1">
    <source>
        <dbReference type="Ensembl" id="ENSPSMP00000026482.1"/>
    </source>
</evidence>
<keyword evidence="2" id="KW-1185">Reference proteome</keyword>
<organism evidence="1 2">
    <name type="scientific">Prolemur simus</name>
    <name type="common">Greater bamboo lemur</name>
    <name type="synonym">Hapalemur simus</name>
    <dbReference type="NCBI Taxonomy" id="1328070"/>
    <lineage>
        <taxon>Eukaryota</taxon>
        <taxon>Metazoa</taxon>
        <taxon>Chordata</taxon>
        <taxon>Craniata</taxon>
        <taxon>Vertebrata</taxon>
        <taxon>Euteleostomi</taxon>
        <taxon>Mammalia</taxon>
        <taxon>Eutheria</taxon>
        <taxon>Euarchontoglires</taxon>
        <taxon>Primates</taxon>
        <taxon>Strepsirrhini</taxon>
        <taxon>Lemuriformes</taxon>
        <taxon>Lemuridae</taxon>
        <taxon>Prolemur</taxon>
    </lineage>
</organism>
<reference evidence="1" key="2">
    <citation type="submission" date="2025-09" db="UniProtKB">
        <authorList>
            <consortium name="Ensembl"/>
        </authorList>
    </citation>
    <scope>IDENTIFICATION</scope>
</reference>
<reference evidence="1" key="1">
    <citation type="submission" date="2025-08" db="UniProtKB">
        <authorList>
            <consortium name="Ensembl"/>
        </authorList>
    </citation>
    <scope>IDENTIFICATION</scope>
</reference>
<name>A0A8C9A888_PROSS</name>